<sequence length="248" mass="28865">MHPLRKECYELPPLSMRFDKTMLRDSCGLGFDSSTNTLKMVYVLCKSNMVSDNTDVVKKDLCTMVHVLGTNLWREIPQVPSYPITGKAVFVKGCLHWLCLVVMMVERFGGCDDDWCCTLSPFSVAKAWEAIRPCGNQVGWFRIVWFSHNSHRHAFHLWLVMRKGLKTHDKLKQWDVGPTIDPMGSKRTARCIFGKLMAASTYFIWIERNNRTFKNVRRSPEEIRDIIIVTVRHLLSRWKMPKNFCIYG</sequence>
<dbReference type="InterPro" id="IPR026960">
    <property type="entry name" value="RVT-Znf"/>
</dbReference>
<dbReference type="EMBL" id="BQNB010016220">
    <property type="protein sequence ID" value="GJT49233.1"/>
    <property type="molecule type" value="Genomic_DNA"/>
</dbReference>
<evidence type="ECO:0000313" key="2">
    <source>
        <dbReference type="EMBL" id="GJT49233.1"/>
    </source>
</evidence>
<evidence type="ECO:0000259" key="1">
    <source>
        <dbReference type="Pfam" id="PF13966"/>
    </source>
</evidence>
<feature type="domain" description="Reverse transcriptase zinc-binding" evidence="1">
    <location>
        <begin position="122"/>
        <end position="176"/>
    </location>
</feature>
<comment type="caution">
    <text evidence="2">The sequence shown here is derived from an EMBL/GenBank/DDBJ whole genome shotgun (WGS) entry which is preliminary data.</text>
</comment>
<gene>
    <name evidence="2" type="ORF">Tco_0975390</name>
</gene>
<dbReference type="Proteomes" id="UP001151760">
    <property type="component" value="Unassembled WGS sequence"/>
</dbReference>
<name>A0ABQ5EE77_9ASTR</name>
<accession>A0ABQ5EE77</accession>
<reference evidence="2" key="2">
    <citation type="submission" date="2022-01" db="EMBL/GenBank/DDBJ databases">
        <authorList>
            <person name="Yamashiro T."/>
            <person name="Shiraishi A."/>
            <person name="Satake H."/>
            <person name="Nakayama K."/>
        </authorList>
    </citation>
    <scope>NUCLEOTIDE SEQUENCE</scope>
</reference>
<proteinExistence type="predicted"/>
<organism evidence="2 3">
    <name type="scientific">Tanacetum coccineum</name>
    <dbReference type="NCBI Taxonomy" id="301880"/>
    <lineage>
        <taxon>Eukaryota</taxon>
        <taxon>Viridiplantae</taxon>
        <taxon>Streptophyta</taxon>
        <taxon>Embryophyta</taxon>
        <taxon>Tracheophyta</taxon>
        <taxon>Spermatophyta</taxon>
        <taxon>Magnoliopsida</taxon>
        <taxon>eudicotyledons</taxon>
        <taxon>Gunneridae</taxon>
        <taxon>Pentapetalae</taxon>
        <taxon>asterids</taxon>
        <taxon>campanulids</taxon>
        <taxon>Asterales</taxon>
        <taxon>Asteraceae</taxon>
        <taxon>Asteroideae</taxon>
        <taxon>Anthemideae</taxon>
        <taxon>Anthemidinae</taxon>
        <taxon>Tanacetum</taxon>
    </lineage>
</organism>
<reference evidence="2" key="1">
    <citation type="journal article" date="2022" name="Int. J. Mol. Sci.">
        <title>Draft Genome of Tanacetum Coccineum: Genomic Comparison of Closely Related Tanacetum-Family Plants.</title>
        <authorList>
            <person name="Yamashiro T."/>
            <person name="Shiraishi A."/>
            <person name="Nakayama K."/>
            <person name="Satake H."/>
        </authorList>
    </citation>
    <scope>NUCLEOTIDE SEQUENCE</scope>
</reference>
<dbReference type="Pfam" id="PF13966">
    <property type="entry name" value="zf-RVT"/>
    <property type="match status" value="1"/>
</dbReference>
<evidence type="ECO:0000313" key="3">
    <source>
        <dbReference type="Proteomes" id="UP001151760"/>
    </source>
</evidence>
<keyword evidence="3" id="KW-1185">Reference proteome</keyword>
<protein>
    <submittedName>
        <fullName evidence="2">F-box domain containing protein</fullName>
    </submittedName>
</protein>